<evidence type="ECO:0000256" key="5">
    <source>
        <dbReference type="ARBA" id="ARBA00023136"/>
    </source>
</evidence>
<evidence type="ECO:0000313" key="8">
    <source>
        <dbReference type="Proteomes" id="UP001597169"/>
    </source>
</evidence>
<dbReference type="InterPro" id="IPR006696">
    <property type="entry name" value="DUF423"/>
</dbReference>
<gene>
    <name evidence="7" type="ORF">ACFQ3J_11855</name>
</gene>
<evidence type="ECO:0000256" key="6">
    <source>
        <dbReference type="SAM" id="Phobius"/>
    </source>
</evidence>
<evidence type="ECO:0000256" key="3">
    <source>
        <dbReference type="ARBA" id="ARBA00022692"/>
    </source>
</evidence>
<sequence>MAKKWIAIGSILAMLSVLIGAFGAHIIEPIIGEERLTTYETGVQYHMMHALGILLIALMANSFGPKKALEWAARLLFIGIILFSGSLYVLSMTGIGIFGAITPLGGICFITGWILVIISVLKK</sequence>
<dbReference type="Pfam" id="PF04241">
    <property type="entry name" value="DUF423"/>
    <property type="match status" value="1"/>
</dbReference>
<comment type="similarity">
    <text evidence="2">Belongs to the UPF0382 family.</text>
</comment>
<dbReference type="PANTHER" id="PTHR43461:SF1">
    <property type="entry name" value="TRANSMEMBRANE PROTEIN 256"/>
    <property type="match status" value="1"/>
</dbReference>
<feature type="transmembrane region" description="Helical" evidence="6">
    <location>
        <begin position="71"/>
        <end position="91"/>
    </location>
</feature>
<proteinExistence type="inferred from homology"/>
<organism evidence="7 8">
    <name type="scientific">Paenibacillus provencensis</name>
    <dbReference type="NCBI Taxonomy" id="441151"/>
    <lineage>
        <taxon>Bacteria</taxon>
        <taxon>Bacillati</taxon>
        <taxon>Bacillota</taxon>
        <taxon>Bacilli</taxon>
        <taxon>Bacillales</taxon>
        <taxon>Paenibacillaceae</taxon>
        <taxon>Paenibacillus</taxon>
    </lineage>
</organism>
<evidence type="ECO:0000313" key="7">
    <source>
        <dbReference type="EMBL" id="MFD1128866.1"/>
    </source>
</evidence>
<feature type="transmembrane region" description="Helical" evidence="6">
    <location>
        <begin position="47"/>
        <end position="64"/>
    </location>
</feature>
<dbReference type="EMBL" id="JBHTKX010000001">
    <property type="protein sequence ID" value="MFD1128866.1"/>
    <property type="molecule type" value="Genomic_DNA"/>
</dbReference>
<dbReference type="Proteomes" id="UP001597169">
    <property type="component" value="Unassembled WGS sequence"/>
</dbReference>
<keyword evidence="4 6" id="KW-1133">Transmembrane helix</keyword>
<reference evidence="8" key="1">
    <citation type="journal article" date="2019" name="Int. J. Syst. Evol. Microbiol.">
        <title>The Global Catalogue of Microorganisms (GCM) 10K type strain sequencing project: providing services to taxonomists for standard genome sequencing and annotation.</title>
        <authorList>
            <consortium name="The Broad Institute Genomics Platform"/>
            <consortium name="The Broad Institute Genome Sequencing Center for Infectious Disease"/>
            <person name="Wu L."/>
            <person name="Ma J."/>
        </authorList>
    </citation>
    <scope>NUCLEOTIDE SEQUENCE [LARGE SCALE GENOMIC DNA]</scope>
    <source>
        <strain evidence="8">CCUG 53519</strain>
    </source>
</reference>
<accession>A0ABW3PXT2</accession>
<protein>
    <submittedName>
        <fullName evidence="7">DUF423 domain-containing protein</fullName>
    </submittedName>
</protein>
<keyword evidence="5 6" id="KW-0472">Membrane</keyword>
<comment type="caution">
    <text evidence="7">The sequence shown here is derived from an EMBL/GenBank/DDBJ whole genome shotgun (WGS) entry which is preliminary data.</text>
</comment>
<evidence type="ECO:0000256" key="1">
    <source>
        <dbReference type="ARBA" id="ARBA00004141"/>
    </source>
</evidence>
<feature type="transmembrane region" description="Helical" evidence="6">
    <location>
        <begin position="97"/>
        <end position="121"/>
    </location>
</feature>
<dbReference type="PANTHER" id="PTHR43461">
    <property type="entry name" value="TRANSMEMBRANE PROTEIN 256"/>
    <property type="match status" value="1"/>
</dbReference>
<keyword evidence="8" id="KW-1185">Reference proteome</keyword>
<comment type="subcellular location">
    <subcellularLocation>
        <location evidence="1">Membrane</location>
        <topology evidence="1">Multi-pass membrane protein</topology>
    </subcellularLocation>
</comment>
<dbReference type="RefSeq" id="WP_091154526.1">
    <property type="nucleotide sequence ID" value="NZ_JBHTKX010000001.1"/>
</dbReference>
<name>A0ABW3PXT2_9BACL</name>
<evidence type="ECO:0000256" key="4">
    <source>
        <dbReference type="ARBA" id="ARBA00022989"/>
    </source>
</evidence>
<evidence type="ECO:0000256" key="2">
    <source>
        <dbReference type="ARBA" id="ARBA00009694"/>
    </source>
</evidence>
<keyword evidence="3 6" id="KW-0812">Transmembrane</keyword>